<dbReference type="FunFam" id="3.40.50.300:FF:000016">
    <property type="entry name" value="Oligopeptide ABC transporter ATP-binding component"/>
    <property type="match status" value="1"/>
</dbReference>
<dbReference type="InterPro" id="IPR027417">
    <property type="entry name" value="P-loop_NTPase"/>
</dbReference>
<dbReference type="EMBL" id="QMQY01000034">
    <property type="protein sequence ID" value="RLE50939.1"/>
    <property type="molecule type" value="Genomic_DNA"/>
</dbReference>
<accession>A0A497EUZ0</accession>
<dbReference type="Pfam" id="PF00005">
    <property type="entry name" value="ABC_tran"/>
    <property type="match status" value="1"/>
</dbReference>
<gene>
    <name evidence="5" type="ORF">DRJ21_01140</name>
</gene>
<dbReference type="Gene3D" id="3.40.50.300">
    <property type="entry name" value="P-loop containing nucleotide triphosphate hydrolases"/>
    <property type="match status" value="1"/>
</dbReference>
<evidence type="ECO:0000313" key="5">
    <source>
        <dbReference type="EMBL" id="RLE50939.1"/>
    </source>
</evidence>
<dbReference type="Proteomes" id="UP000281962">
    <property type="component" value="Unassembled WGS sequence"/>
</dbReference>
<proteinExistence type="predicted"/>
<dbReference type="InterPro" id="IPR003593">
    <property type="entry name" value="AAA+_ATPase"/>
</dbReference>
<evidence type="ECO:0000313" key="6">
    <source>
        <dbReference type="Proteomes" id="UP000281962"/>
    </source>
</evidence>
<dbReference type="PROSITE" id="PS00211">
    <property type="entry name" value="ABC_TRANSPORTER_1"/>
    <property type="match status" value="1"/>
</dbReference>
<dbReference type="InterPro" id="IPR017871">
    <property type="entry name" value="ABC_transporter-like_CS"/>
</dbReference>
<keyword evidence="2" id="KW-0547">Nucleotide-binding</keyword>
<dbReference type="PANTHER" id="PTHR43067">
    <property type="entry name" value="OLIGOPEPTIDE/DIPEPTIDE ABC TRANSPORTER, ATPASE SUBUNIT"/>
    <property type="match status" value="1"/>
</dbReference>
<evidence type="ECO:0000259" key="4">
    <source>
        <dbReference type="PROSITE" id="PS50893"/>
    </source>
</evidence>
<dbReference type="PANTHER" id="PTHR43067:SF3">
    <property type="entry name" value="MALTOSE ABC TRANSPORTER, ATP-BINDING PROTEIN"/>
    <property type="match status" value="1"/>
</dbReference>
<keyword evidence="3 5" id="KW-0067">ATP-binding</keyword>
<dbReference type="SUPFAM" id="SSF52540">
    <property type="entry name" value="P-loop containing nucleoside triphosphate hydrolases"/>
    <property type="match status" value="1"/>
</dbReference>
<evidence type="ECO:0000256" key="2">
    <source>
        <dbReference type="ARBA" id="ARBA00022741"/>
    </source>
</evidence>
<dbReference type="GO" id="GO:0005524">
    <property type="term" value="F:ATP binding"/>
    <property type="evidence" value="ECO:0007669"/>
    <property type="project" value="UniProtKB-KW"/>
</dbReference>
<feature type="domain" description="ABC transporter" evidence="4">
    <location>
        <begin position="7"/>
        <end position="255"/>
    </location>
</feature>
<dbReference type="PROSITE" id="PS50893">
    <property type="entry name" value="ABC_TRANSPORTER_2"/>
    <property type="match status" value="1"/>
</dbReference>
<dbReference type="NCBIfam" id="TIGR01727">
    <property type="entry name" value="oligo_HPY"/>
    <property type="match status" value="1"/>
</dbReference>
<dbReference type="GO" id="GO:0016887">
    <property type="term" value="F:ATP hydrolysis activity"/>
    <property type="evidence" value="ECO:0007669"/>
    <property type="project" value="InterPro"/>
</dbReference>
<dbReference type="Pfam" id="PF08352">
    <property type="entry name" value="oligo_HPY"/>
    <property type="match status" value="1"/>
</dbReference>
<dbReference type="GO" id="GO:0015833">
    <property type="term" value="P:peptide transport"/>
    <property type="evidence" value="ECO:0007669"/>
    <property type="project" value="InterPro"/>
</dbReference>
<dbReference type="AlphaFoldDB" id="A0A497EUZ0"/>
<dbReference type="InterPro" id="IPR003439">
    <property type="entry name" value="ABC_transporter-like_ATP-bd"/>
</dbReference>
<keyword evidence="1" id="KW-0813">Transport</keyword>
<protein>
    <submittedName>
        <fullName evidence="5">ABC transporter ATP-binding protein</fullName>
    </submittedName>
</protein>
<dbReference type="CDD" id="cd03257">
    <property type="entry name" value="ABC_NikE_OppD_transporters"/>
    <property type="match status" value="1"/>
</dbReference>
<evidence type="ECO:0000256" key="1">
    <source>
        <dbReference type="ARBA" id="ARBA00022448"/>
    </source>
</evidence>
<dbReference type="SMART" id="SM00382">
    <property type="entry name" value="AAA"/>
    <property type="match status" value="1"/>
</dbReference>
<organism evidence="5 6">
    <name type="scientific">Thermoproteota archaeon</name>
    <dbReference type="NCBI Taxonomy" id="2056631"/>
    <lineage>
        <taxon>Archaea</taxon>
        <taxon>Thermoproteota</taxon>
    </lineage>
</organism>
<name>A0A497EUZ0_9CREN</name>
<evidence type="ECO:0000256" key="3">
    <source>
        <dbReference type="ARBA" id="ARBA00022840"/>
    </source>
</evidence>
<reference evidence="5 6" key="1">
    <citation type="submission" date="2018-06" db="EMBL/GenBank/DDBJ databases">
        <title>Extensive metabolic versatility and redundancy in microbially diverse, dynamic hydrothermal sediments.</title>
        <authorList>
            <person name="Dombrowski N."/>
            <person name="Teske A."/>
            <person name="Baker B.J."/>
        </authorList>
    </citation>
    <scope>NUCLEOTIDE SEQUENCE [LARGE SCALE GENOMIC DNA]</scope>
    <source>
        <strain evidence="5">B30_G17</strain>
    </source>
</reference>
<comment type="caution">
    <text evidence="5">The sequence shown here is derived from an EMBL/GenBank/DDBJ whole genome shotgun (WGS) entry which is preliminary data.</text>
</comment>
<dbReference type="InterPro" id="IPR013563">
    <property type="entry name" value="Oligopep_ABC_C"/>
</dbReference>
<sequence length="328" mass="36905">MKELLEVRELKTYFILDERRIVKAVDNVSIRLSQGESLGLAGESGCGKSTLGYSILTCIPRPGKIVGGEILFEGENVANKPESWLRRHYRWIKVSMVFQGAMNSLNPVLTVGRQLSEPLVYHKNMTYKEARKYVVEALKLVGLPEHIVDRYPHELSGGMKQRAVIAMALILKPKLVIADEPTTALDVVVQAQIINLLKNLTQREGMGLILITHDLSVLSEVVDKVAIMYAGKIVEYGTSEQIYLTPKHPYTQKLLRAVPRLHVKVDKLEFIPGAPPNLISPPPGCRFHPRCPIFKEKSNFKGLCDIEEPPLIEVEPEHKVACWIYAKR</sequence>